<evidence type="ECO:0000313" key="6">
    <source>
        <dbReference type="EMBL" id="BCB27304.1"/>
    </source>
</evidence>
<accession>A0A6F8VCA9</accession>
<dbReference type="EMBL" id="AP022853">
    <property type="protein sequence ID" value="BCB27304.1"/>
    <property type="molecule type" value="Genomic_DNA"/>
</dbReference>
<dbReference type="PROSITE" id="PS51006">
    <property type="entry name" value="PABS_2"/>
    <property type="match status" value="1"/>
</dbReference>
<dbReference type="Pfam" id="PF01564">
    <property type="entry name" value="Spermine_synth"/>
    <property type="match status" value="1"/>
</dbReference>
<dbReference type="AlphaFoldDB" id="A0A6F8VCA9"/>
<proteinExistence type="inferred from homology"/>
<evidence type="ECO:0000259" key="5">
    <source>
        <dbReference type="PROSITE" id="PS51006"/>
    </source>
</evidence>
<evidence type="ECO:0000256" key="4">
    <source>
        <dbReference type="PROSITE-ProRule" id="PRU00354"/>
    </source>
</evidence>
<feature type="domain" description="PABS" evidence="5">
    <location>
        <begin position="63"/>
        <end position="224"/>
    </location>
</feature>
<evidence type="ECO:0000256" key="2">
    <source>
        <dbReference type="ARBA" id="ARBA00022679"/>
    </source>
</evidence>
<dbReference type="PANTHER" id="PTHR43317">
    <property type="entry name" value="THERMOSPERMINE SYNTHASE ACAULIS5"/>
    <property type="match status" value="1"/>
</dbReference>
<dbReference type="InterPro" id="IPR030374">
    <property type="entry name" value="PABS"/>
</dbReference>
<sequence>MSTWNDFWRDYQALPPSTGKPYLVESDCEIALHFDFWSIQSHMRKTDPDKLTVGYTRTMMGFLLFQPRPEQIAMVGLGGGSLAKYCLRHLPNTHFTAVEINPDVISLRDKFGIPPDGPHFKVLCDDGAIYVQDHSELVDVLIVDGFDQYGQAEQLCSREFYGNCHAKLRDGGVLVVNLLSNDTRSVAFAEKIRDSFDGQVVIVEAEESGNIIAFAYKGMDFPPLKATLKERVMYLSPTHTISFRPIAQKMIRRLDQHISWIHF</sequence>
<organism evidence="6 7">
    <name type="scientific">Sulfurimicrobium lacus</name>
    <dbReference type="NCBI Taxonomy" id="2715678"/>
    <lineage>
        <taxon>Bacteria</taxon>
        <taxon>Pseudomonadati</taxon>
        <taxon>Pseudomonadota</taxon>
        <taxon>Betaproteobacteria</taxon>
        <taxon>Nitrosomonadales</taxon>
        <taxon>Sulfuricellaceae</taxon>
        <taxon>Sulfurimicrobium</taxon>
    </lineage>
</organism>
<dbReference type="Proteomes" id="UP000502260">
    <property type="component" value="Chromosome"/>
</dbReference>
<keyword evidence="3 4" id="KW-0620">Polyamine biosynthesis</keyword>
<keyword evidence="7" id="KW-1185">Reference proteome</keyword>
<protein>
    <submittedName>
        <fullName evidence="6">Spermidine synthase</fullName>
    </submittedName>
</protein>
<dbReference type="GO" id="GO:0006596">
    <property type="term" value="P:polyamine biosynthetic process"/>
    <property type="evidence" value="ECO:0007669"/>
    <property type="project" value="UniProtKB-UniRule"/>
</dbReference>
<evidence type="ECO:0000256" key="3">
    <source>
        <dbReference type="ARBA" id="ARBA00023115"/>
    </source>
</evidence>
<dbReference type="SUPFAM" id="SSF53335">
    <property type="entry name" value="S-adenosyl-L-methionine-dependent methyltransferases"/>
    <property type="match status" value="1"/>
</dbReference>
<reference evidence="7" key="1">
    <citation type="submission" date="2020-03" db="EMBL/GenBank/DDBJ databases">
        <title>Complete genome sequence of sulfur-oxidizing bacterium skT11.</title>
        <authorList>
            <person name="Kanda M."/>
            <person name="Kojima H."/>
            <person name="Fukui M."/>
        </authorList>
    </citation>
    <scope>NUCLEOTIDE SEQUENCE [LARGE SCALE GENOMIC DNA]</scope>
    <source>
        <strain evidence="7">skT11</strain>
    </source>
</reference>
<dbReference type="PANTHER" id="PTHR43317:SF11">
    <property type="entry name" value="POLYAMINE AMINOPROPYLTRANSFERASE 2"/>
    <property type="match status" value="1"/>
</dbReference>
<gene>
    <name evidence="6" type="ORF">SKTS_21900</name>
</gene>
<comment type="similarity">
    <text evidence="1">Belongs to the spermidine/spermine synthase family.</text>
</comment>
<dbReference type="CDD" id="cd02440">
    <property type="entry name" value="AdoMet_MTases"/>
    <property type="match status" value="1"/>
</dbReference>
<dbReference type="RefSeq" id="WP_173064686.1">
    <property type="nucleotide sequence ID" value="NZ_AP022853.1"/>
</dbReference>
<evidence type="ECO:0000313" key="7">
    <source>
        <dbReference type="Proteomes" id="UP000502260"/>
    </source>
</evidence>
<dbReference type="Gene3D" id="3.40.50.150">
    <property type="entry name" value="Vaccinia Virus protein VP39"/>
    <property type="match status" value="1"/>
</dbReference>
<feature type="active site" description="Proton acceptor" evidence="4">
    <location>
        <position position="144"/>
    </location>
</feature>
<keyword evidence="2 4" id="KW-0808">Transferase</keyword>
<name>A0A6F8VCA9_9PROT</name>
<dbReference type="GO" id="GO:0016740">
    <property type="term" value="F:transferase activity"/>
    <property type="evidence" value="ECO:0007669"/>
    <property type="project" value="UniProtKB-UniRule"/>
</dbReference>
<evidence type="ECO:0000256" key="1">
    <source>
        <dbReference type="ARBA" id="ARBA00007867"/>
    </source>
</evidence>
<dbReference type="InterPro" id="IPR029063">
    <property type="entry name" value="SAM-dependent_MTases_sf"/>
</dbReference>
<dbReference type="KEGG" id="slac:SKTS_21900"/>